<dbReference type="InterPro" id="IPR006082">
    <property type="entry name" value="PRK"/>
</dbReference>
<dbReference type="Gene3D" id="3.40.50.300">
    <property type="entry name" value="P-loop containing nucleotide triphosphate hydrolases"/>
    <property type="match status" value="1"/>
</dbReference>
<evidence type="ECO:0000313" key="10">
    <source>
        <dbReference type="Proteomes" id="UP000243180"/>
    </source>
</evidence>
<dbReference type="InParanoid" id="A0A1B4XCQ3"/>
<accession>A0A1B4XCQ3</accession>
<gene>
    <name evidence="9" type="ORF">SCL_0282</name>
</gene>
<keyword evidence="4" id="KW-0547">Nucleotide-binding</keyword>
<dbReference type="RefSeq" id="WP_096359279.1">
    <property type="nucleotide sequence ID" value="NZ_AP014879.1"/>
</dbReference>
<name>A0A1B4XCQ3_9GAMM</name>
<dbReference type="EC" id="2.7.1.19" evidence="2"/>
<evidence type="ECO:0000256" key="7">
    <source>
        <dbReference type="ARBA" id="ARBA00047663"/>
    </source>
</evidence>
<keyword evidence="10" id="KW-1185">Reference proteome</keyword>
<protein>
    <recommendedName>
        <fullName evidence="2">phosphoribulokinase</fullName>
        <ecNumber evidence="2">2.7.1.19</ecNumber>
    </recommendedName>
</protein>
<evidence type="ECO:0000256" key="4">
    <source>
        <dbReference type="ARBA" id="ARBA00022741"/>
    </source>
</evidence>
<feature type="domain" description="Phosphoribulokinase/uridine kinase" evidence="8">
    <location>
        <begin position="7"/>
        <end position="240"/>
    </location>
</feature>
<dbReference type="InterPro" id="IPR027417">
    <property type="entry name" value="P-loop_NTPase"/>
</dbReference>
<keyword evidence="5 9" id="KW-0418">Kinase</keyword>
<dbReference type="GO" id="GO:0005975">
    <property type="term" value="P:carbohydrate metabolic process"/>
    <property type="evidence" value="ECO:0007669"/>
    <property type="project" value="InterPro"/>
</dbReference>
<dbReference type="KEGG" id="slim:SCL_0282"/>
<evidence type="ECO:0000259" key="8">
    <source>
        <dbReference type="Pfam" id="PF00485"/>
    </source>
</evidence>
<sequence length="317" mass="35826">MSSKFPIVAVTGSSGAGTTTVQQAFKDLFRREGISAAFVEGDAFLLHEREESNRLIRQAQAEGETLTLFGPELHQLERLEALFKEYAERGTGQVRHYVTEDNSHEFGGLPPGTFTPWRPVPAETDLLFYEGLHGGMVARNWTRRKLSPSHNPVVIERRNADDGNNGVDVAQHVDLLIGVVPVVNLEWIQNIHRDTRVKGHTPEAVIDSILRRLRDYTHYITPQFSITDINFQRVPVVDTSNPFIARDVPSADESVVVIRFREPGKYYFPNILKRVHDSYMSRPNTMVIPGGKMRMALEIVCTPLVHEMLEKRNKTGS</sequence>
<proteinExistence type="inferred from homology"/>
<evidence type="ECO:0000256" key="3">
    <source>
        <dbReference type="ARBA" id="ARBA00022679"/>
    </source>
</evidence>
<evidence type="ECO:0000256" key="1">
    <source>
        <dbReference type="ARBA" id="ARBA00009719"/>
    </source>
</evidence>
<dbReference type="NCBIfam" id="NF011997">
    <property type="entry name" value="PRK15453.1"/>
    <property type="match status" value="1"/>
</dbReference>
<keyword evidence="6" id="KW-0067">ATP-binding</keyword>
<dbReference type="InterPro" id="IPR006083">
    <property type="entry name" value="PRK/URK"/>
</dbReference>
<dbReference type="PRINTS" id="PR00478">
    <property type="entry name" value="PHRIBLKINASE"/>
</dbReference>
<dbReference type="SUPFAM" id="SSF52540">
    <property type="entry name" value="P-loop containing nucleoside triphosphate hydrolases"/>
    <property type="match status" value="1"/>
</dbReference>
<dbReference type="EMBL" id="AP014879">
    <property type="protein sequence ID" value="BAV32604.1"/>
    <property type="molecule type" value="Genomic_DNA"/>
</dbReference>
<comment type="catalytic activity">
    <reaction evidence="7">
        <text>D-ribulose 5-phosphate + ATP = D-ribulose 1,5-bisphosphate + ADP + H(+)</text>
        <dbReference type="Rhea" id="RHEA:19365"/>
        <dbReference type="ChEBI" id="CHEBI:15378"/>
        <dbReference type="ChEBI" id="CHEBI:30616"/>
        <dbReference type="ChEBI" id="CHEBI:57870"/>
        <dbReference type="ChEBI" id="CHEBI:58121"/>
        <dbReference type="ChEBI" id="CHEBI:456216"/>
        <dbReference type="EC" id="2.7.1.19"/>
    </reaction>
</comment>
<dbReference type="GO" id="GO:0005524">
    <property type="term" value="F:ATP binding"/>
    <property type="evidence" value="ECO:0007669"/>
    <property type="project" value="UniProtKB-KW"/>
</dbReference>
<evidence type="ECO:0000256" key="5">
    <source>
        <dbReference type="ARBA" id="ARBA00022777"/>
    </source>
</evidence>
<keyword evidence="3" id="KW-0808">Transferase</keyword>
<comment type="similarity">
    <text evidence="1">Belongs to the phosphoribulokinase family.</text>
</comment>
<evidence type="ECO:0000313" key="9">
    <source>
        <dbReference type="EMBL" id="BAV32604.1"/>
    </source>
</evidence>
<evidence type="ECO:0000256" key="2">
    <source>
        <dbReference type="ARBA" id="ARBA00012042"/>
    </source>
</evidence>
<dbReference type="Proteomes" id="UP000243180">
    <property type="component" value="Chromosome"/>
</dbReference>
<dbReference type="AlphaFoldDB" id="A0A1B4XCQ3"/>
<organism evidence="9 10">
    <name type="scientific">Sulfuricaulis limicola</name>
    <dbReference type="NCBI Taxonomy" id="1620215"/>
    <lineage>
        <taxon>Bacteria</taxon>
        <taxon>Pseudomonadati</taxon>
        <taxon>Pseudomonadota</taxon>
        <taxon>Gammaproteobacteria</taxon>
        <taxon>Acidiferrobacterales</taxon>
        <taxon>Acidiferrobacteraceae</taxon>
        <taxon>Sulfuricaulis</taxon>
    </lineage>
</organism>
<dbReference type="OrthoDB" id="9773443at2"/>
<evidence type="ECO:0000256" key="6">
    <source>
        <dbReference type="ARBA" id="ARBA00022840"/>
    </source>
</evidence>
<dbReference type="Pfam" id="PF00485">
    <property type="entry name" value="PRK"/>
    <property type="match status" value="1"/>
</dbReference>
<dbReference type="GO" id="GO:0008974">
    <property type="term" value="F:phosphoribulokinase activity"/>
    <property type="evidence" value="ECO:0007669"/>
    <property type="project" value="UniProtKB-EC"/>
</dbReference>
<reference evidence="9 10" key="1">
    <citation type="submission" date="2015-05" db="EMBL/GenBank/DDBJ databases">
        <title>Complete genome sequence of a sulfur-oxidizing gammaproteobacterium strain HA5.</title>
        <authorList>
            <person name="Miura A."/>
            <person name="Kojima H."/>
            <person name="Fukui M."/>
        </authorList>
    </citation>
    <scope>NUCLEOTIDE SEQUENCE [LARGE SCALE GENOMIC DNA]</scope>
    <source>
        <strain evidence="9 10">HA5</strain>
    </source>
</reference>